<accession>A0A1H0MDF9</accession>
<evidence type="ECO:0000259" key="1">
    <source>
        <dbReference type="Pfam" id="PF03235"/>
    </source>
</evidence>
<dbReference type="PANTHER" id="PTHR35149">
    <property type="entry name" value="SLL5132 PROTEIN"/>
    <property type="match status" value="1"/>
</dbReference>
<dbReference type="Pfam" id="PF07510">
    <property type="entry name" value="GmrSD_C"/>
    <property type="match status" value="1"/>
</dbReference>
<dbReference type="EMBL" id="FNJK01000002">
    <property type="protein sequence ID" value="SDO78306.1"/>
    <property type="molecule type" value="Genomic_DNA"/>
</dbReference>
<reference evidence="3 4" key="1">
    <citation type="submission" date="2016-10" db="EMBL/GenBank/DDBJ databases">
        <authorList>
            <person name="de Groot N.N."/>
        </authorList>
    </citation>
    <scope>NUCLEOTIDE SEQUENCE [LARGE SCALE GENOMIC DNA]</scope>
    <source>
        <strain evidence="3 4">Sb04</strain>
    </source>
</reference>
<gene>
    <name evidence="3" type="ORF">SAMN05216347_102294</name>
</gene>
<dbReference type="PANTHER" id="PTHR35149:SF1">
    <property type="entry name" value="DUF5655 DOMAIN-CONTAINING PROTEIN"/>
    <property type="match status" value="1"/>
</dbReference>
<evidence type="ECO:0008006" key="5">
    <source>
        <dbReference type="Google" id="ProtNLM"/>
    </source>
</evidence>
<dbReference type="OrthoDB" id="9798761at2"/>
<dbReference type="Pfam" id="PF03235">
    <property type="entry name" value="GmrSD_N"/>
    <property type="match status" value="1"/>
</dbReference>
<proteinExistence type="predicted"/>
<feature type="domain" description="GmrSD restriction endonucleases N-terminal" evidence="1">
    <location>
        <begin position="11"/>
        <end position="203"/>
    </location>
</feature>
<dbReference type="Proteomes" id="UP000183816">
    <property type="component" value="Unassembled WGS sequence"/>
</dbReference>
<name>A0A1H0MDF9_STREI</name>
<dbReference type="InterPro" id="IPR004919">
    <property type="entry name" value="GmrSD_N"/>
</dbReference>
<protein>
    <recommendedName>
        <fullName evidence="5">DUF262 domain-containing protein</fullName>
    </recommendedName>
</protein>
<feature type="domain" description="GmrSD restriction endonucleases C-terminal" evidence="2">
    <location>
        <begin position="501"/>
        <end position="617"/>
    </location>
</feature>
<evidence type="ECO:0000313" key="4">
    <source>
        <dbReference type="Proteomes" id="UP000183816"/>
    </source>
</evidence>
<dbReference type="AlphaFoldDB" id="A0A1H0MDF9"/>
<evidence type="ECO:0000259" key="2">
    <source>
        <dbReference type="Pfam" id="PF07510"/>
    </source>
</evidence>
<dbReference type="InterPro" id="IPR011089">
    <property type="entry name" value="GmrSD_C"/>
</dbReference>
<dbReference type="RefSeq" id="WP_074482060.1">
    <property type="nucleotide sequence ID" value="NZ_FNJK01000002.1"/>
</dbReference>
<sequence>MSEKNTCLTVKDLLQGEYKIPLYQRNFAWTYDEIEQLIVDVSDACKEKKNAYYIGTLVVDSGNNIIDGQQRTTALTLIALALKKYDKNKIHLTFAARKQSNKTLAKLLEYVKNSNEELKEVKTLHDFESNELTIGFDNAIKALKKVLDEDKKLDRETFSNYLFEHVKIFQTELSTDLDLNLYFERFNSRGEQLQAHEIIKAQMMDVLRDTAEETQKFAKIWEACSQMDKAVILSFNHKSRPDDDNLEREKIFSKNYNDYQLKNIYNSMEAKEVGRYKLSDYLNNSNEVTKEKYQENDLSTYRPLVNFETFLYYVFYLTEGTKSGEITLDDKKLLAKFEGKMRGLKDEKYSWVIKFSENLLRLRFIFDNFIIQNFFEDNNRDETNWLLNKAIRQDKNAKKHGRKYVQTDFSPTFSGNLNTEIIQLQSMFAVTFTSNRDTKWLYETMSYLFENSDKLGSENFAEEFKGFLEKLAVKFAEERIFIDHEIKSYQEFVPVYAFNFIDYILWTKRDEEQFKKVFSDAKNFKFRYRQSIEHWYPQNPNEEDTNLKKLDDNYLHSIGNLCLITQSQNSKFSNSRPQAKAKWKDDFSTQSLKLQWMKYITDKEQQWSKKQIDKMSKEVNQYVNDFIDSVSKS</sequence>
<evidence type="ECO:0000313" key="3">
    <source>
        <dbReference type="EMBL" id="SDO78306.1"/>
    </source>
</evidence>
<organism evidence="3 4">
    <name type="scientific">Streptococcus equinus</name>
    <name type="common">Streptococcus bovis</name>
    <dbReference type="NCBI Taxonomy" id="1335"/>
    <lineage>
        <taxon>Bacteria</taxon>
        <taxon>Bacillati</taxon>
        <taxon>Bacillota</taxon>
        <taxon>Bacilli</taxon>
        <taxon>Lactobacillales</taxon>
        <taxon>Streptococcaceae</taxon>
        <taxon>Streptococcus</taxon>
    </lineage>
</organism>